<protein>
    <submittedName>
        <fullName evidence="2">Uncharacterized protein</fullName>
    </submittedName>
</protein>
<gene>
    <name evidence="2" type="ORF">SE18_22840</name>
</gene>
<comment type="caution">
    <text evidence="2">The sequence shown here is derived from an EMBL/GenBank/DDBJ whole genome shotgun (WGS) entry which is preliminary data.</text>
</comment>
<reference evidence="2 3" key="1">
    <citation type="submission" date="2015-07" db="EMBL/GenBank/DDBJ databases">
        <title>Whole genome sequence of Herpetosiphon geysericola DSM 7119.</title>
        <authorList>
            <person name="Hemp J."/>
            <person name="Ward L.M."/>
            <person name="Pace L.A."/>
            <person name="Fischer W.W."/>
        </authorList>
    </citation>
    <scope>NUCLEOTIDE SEQUENCE [LARGE SCALE GENOMIC DNA]</scope>
    <source>
        <strain evidence="2 3">DSM 7119</strain>
    </source>
</reference>
<evidence type="ECO:0000313" key="2">
    <source>
        <dbReference type="EMBL" id="KPL81469.1"/>
    </source>
</evidence>
<keyword evidence="1" id="KW-0472">Membrane</keyword>
<evidence type="ECO:0000313" key="3">
    <source>
        <dbReference type="Proteomes" id="UP000050277"/>
    </source>
</evidence>
<name>A0A0P6XYB0_9CHLR</name>
<evidence type="ECO:0000256" key="1">
    <source>
        <dbReference type="SAM" id="Phobius"/>
    </source>
</evidence>
<organism evidence="2 3">
    <name type="scientific">Herpetosiphon geysericola</name>
    <dbReference type="NCBI Taxonomy" id="70996"/>
    <lineage>
        <taxon>Bacteria</taxon>
        <taxon>Bacillati</taxon>
        <taxon>Chloroflexota</taxon>
        <taxon>Chloroflexia</taxon>
        <taxon>Herpetosiphonales</taxon>
        <taxon>Herpetosiphonaceae</taxon>
        <taxon>Herpetosiphon</taxon>
    </lineage>
</organism>
<accession>A0A0P6XYB0</accession>
<dbReference type="AlphaFoldDB" id="A0A0P6XYB0"/>
<sequence length="99" mass="11279">MNYEVRNQKSEIKIGVRGQRSGHEAMGWREPNSTHLCQSVAKKYIFVPFVEFVAQNATFAIFAIFAVSVLRVLRGSILLEYRLKTLILPSLLESFSLCD</sequence>
<keyword evidence="1" id="KW-1133">Transmembrane helix</keyword>
<dbReference type="Proteomes" id="UP000050277">
    <property type="component" value="Unassembled WGS sequence"/>
</dbReference>
<feature type="transmembrane region" description="Helical" evidence="1">
    <location>
        <begin position="52"/>
        <end position="73"/>
    </location>
</feature>
<keyword evidence="1" id="KW-0812">Transmembrane</keyword>
<dbReference type="STRING" id="70996.SE18_22840"/>
<proteinExistence type="predicted"/>
<keyword evidence="3" id="KW-1185">Reference proteome</keyword>
<dbReference type="EMBL" id="LGKP01000035">
    <property type="protein sequence ID" value="KPL81469.1"/>
    <property type="molecule type" value="Genomic_DNA"/>
</dbReference>